<gene>
    <name evidence="1" type="ORF">BCR39DRAFT_104452</name>
</gene>
<sequence>MHLILPTSSMVATLVDQPACLPWSIIDYDPHSNSLIPPPSLFVMRLEGQFLDQVFTSFSSELSDPIGVLSTESPWSDFLRTAQQLHVSAGSRHSFLGWALIRVNWLNIIHRAPLVNHPLLAASSWSIIARAASHILRVYYDLAITDSLYPCWVQLRRIVICTQLAVLTCDHGHLHQVEAGELLSIGIELVRRHEIVWETARSTRIGLESARDRLLSSVYGVVVGPQMATVLQDAVSSEATRPMLPIHLHQTDPDQGVVTDITAPSSIDNNVSHGNGTWHSGFGDWQELGIDWPELWTGAMSDMKEVTVSGAAAGQLAQVNLDELFGV</sequence>
<dbReference type="OrthoDB" id="2575102at2759"/>
<evidence type="ECO:0000313" key="1">
    <source>
        <dbReference type="EMBL" id="ORY31063.1"/>
    </source>
</evidence>
<evidence type="ECO:0008006" key="3">
    <source>
        <dbReference type="Google" id="ProtNLM"/>
    </source>
</evidence>
<dbReference type="EMBL" id="MCFC01000017">
    <property type="protein sequence ID" value="ORY31063.1"/>
    <property type="molecule type" value="Genomic_DNA"/>
</dbReference>
<proteinExistence type="predicted"/>
<dbReference type="AlphaFoldDB" id="A0A1Y2B8D0"/>
<evidence type="ECO:0000313" key="2">
    <source>
        <dbReference type="Proteomes" id="UP000193986"/>
    </source>
</evidence>
<protein>
    <recommendedName>
        <fullName evidence="3">Transcription factor domain-containing protein</fullName>
    </recommendedName>
</protein>
<dbReference type="Proteomes" id="UP000193986">
    <property type="component" value="Unassembled WGS sequence"/>
</dbReference>
<comment type="caution">
    <text evidence="1">The sequence shown here is derived from an EMBL/GenBank/DDBJ whole genome shotgun (WGS) entry which is preliminary data.</text>
</comment>
<organism evidence="1 2">
    <name type="scientific">Naematelia encephala</name>
    <dbReference type="NCBI Taxonomy" id="71784"/>
    <lineage>
        <taxon>Eukaryota</taxon>
        <taxon>Fungi</taxon>
        <taxon>Dikarya</taxon>
        <taxon>Basidiomycota</taxon>
        <taxon>Agaricomycotina</taxon>
        <taxon>Tremellomycetes</taxon>
        <taxon>Tremellales</taxon>
        <taxon>Naemateliaceae</taxon>
        <taxon>Naematelia</taxon>
    </lineage>
</organism>
<name>A0A1Y2B8D0_9TREE</name>
<dbReference type="InParanoid" id="A0A1Y2B8D0"/>
<keyword evidence="2" id="KW-1185">Reference proteome</keyword>
<reference evidence="1 2" key="1">
    <citation type="submission" date="2016-07" db="EMBL/GenBank/DDBJ databases">
        <title>Pervasive Adenine N6-methylation of Active Genes in Fungi.</title>
        <authorList>
            <consortium name="DOE Joint Genome Institute"/>
            <person name="Mondo S.J."/>
            <person name="Dannebaum R.O."/>
            <person name="Kuo R.C."/>
            <person name="Labutti K."/>
            <person name="Haridas S."/>
            <person name="Kuo A."/>
            <person name="Salamov A."/>
            <person name="Ahrendt S.R."/>
            <person name="Lipzen A."/>
            <person name="Sullivan W."/>
            <person name="Andreopoulos W.B."/>
            <person name="Clum A."/>
            <person name="Lindquist E."/>
            <person name="Daum C."/>
            <person name="Ramamoorthy G.K."/>
            <person name="Gryganskyi A."/>
            <person name="Culley D."/>
            <person name="Magnuson J.K."/>
            <person name="James T.Y."/>
            <person name="O'Malley M.A."/>
            <person name="Stajich J.E."/>
            <person name="Spatafora J.W."/>
            <person name="Visel A."/>
            <person name="Grigoriev I.V."/>
        </authorList>
    </citation>
    <scope>NUCLEOTIDE SEQUENCE [LARGE SCALE GENOMIC DNA]</scope>
    <source>
        <strain evidence="1 2">68-887.2</strain>
    </source>
</reference>
<accession>A0A1Y2B8D0</accession>